<proteinExistence type="predicted"/>
<dbReference type="Pfam" id="PF13439">
    <property type="entry name" value="Glyco_transf_4"/>
    <property type="match status" value="1"/>
</dbReference>
<dbReference type="InterPro" id="IPR001296">
    <property type="entry name" value="Glyco_trans_1"/>
</dbReference>
<evidence type="ECO:0000259" key="2">
    <source>
        <dbReference type="Pfam" id="PF13439"/>
    </source>
</evidence>
<feature type="domain" description="Glycosyl transferase family 1" evidence="1">
    <location>
        <begin position="170"/>
        <end position="324"/>
    </location>
</feature>
<evidence type="ECO:0000259" key="1">
    <source>
        <dbReference type="Pfam" id="PF00534"/>
    </source>
</evidence>
<comment type="caution">
    <text evidence="3">The sequence shown here is derived from an EMBL/GenBank/DDBJ whole genome shotgun (WGS) entry which is preliminary data.</text>
</comment>
<gene>
    <name evidence="3" type="ORF">JFL43_20270</name>
</gene>
<dbReference type="EMBL" id="JAEOAH010000050">
    <property type="protein sequence ID" value="MBK3497124.1"/>
    <property type="molecule type" value="Genomic_DNA"/>
</dbReference>
<dbReference type="CDD" id="cd03801">
    <property type="entry name" value="GT4_PimA-like"/>
    <property type="match status" value="1"/>
</dbReference>
<organism evidence="3 4">
    <name type="scientific">Viridibacillus soli</name>
    <dbReference type="NCBI Taxonomy" id="2798301"/>
    <lineage>
        <taxon>Bacteria</taxon>
        <taxon>Bacillati</taxon>
        <taxon>Bacillota</taxon>
        <taxon>Bacilli</taxon>
        <taxon>Bacillales</taxon>
        <taxon>Caryophanaceae</taxon>
        <taxon>Viridibacillus</taxon>
    </lineage>
</organism>
<dbReference type="SUPFAM" id="SSF53756">
    <property type="entry name" value="UDP-Glycosyltransferase/glycogen phosphorylase"/>
    <property type="match status" value="1"/>
</dbReference>
<dbReference type="PANTHER" id="PTHR12526">
    <property type="entry name" value="GLYCOSYLTRANSFERASE"/>
    <property type="match status" value="1"/>
</dbReference>
<name>A0ABS1HCF6_9BACL</name>
<protein>
    <submittedName>
        <fullName evidence="3">Glycosyltransferase family 4 protein</fullName>
    </submittedName>
</protein>
<keyword evidence="4" id="KW-1185">Reference proteome</keyword>
<dbReference type="PANTHER" id="PTHR12526:SF630">
    <property type="entry name" value="GLYCOSYLTRANSFERASE"/>
    <property type="match status" value="1"/>
</dbReference>
<dbReference type="InterPro" id="IPR028098">
    <property type="entry name" value="Glyco_trans_4-like_N"/>
</dbReference>
<sequence length="343" mass="39569">MLVDIIREMQQREINCEVVVLTKKNNFFGDKLAKLNVKIHYSSSEKIYSFKNIVFIKSIIKNKEYNIIHTHLFAPQLFTSIASKLCFRKIPLITTEHSTSNKRRDMKVLFLLDRWMYKQYDQIIAISTATKDNLSRYLPETYSKIIVIENGIDFKQYEEATPIDRNLIISDIQDNDKIILMVAAMREQKDPETLIRASELLPSHYHILFVGEGEYFASVKAYAKKYSEQNIHFLGSRSDVPNIMKSVDVFVLSSKYEGFGLVTVEAMASGLPVLASDIPGLREVVQEVGGEVFEAGNEKVLAQKIQRIISRGIYNKDYSKKIKKFTIEHTVAKYIQLYKENLK</sequence>
<dbReference type="Pfam" id="PF00534">
    <property type="entry name" value="Glycos_transf_1"/>
    <property type="match status" value="1"/>
</dbReference>
<evidence type="ECO:0000313" key="3">
    <source>
        <dbReference type="EMBL" id="MBK3497124.1"/>
    </source>
</evidence>
<evidence type="ECO:0000313" key="4">
    <source>
        <dbReference type="Proteomes" id="UP000618943"/>
    </source>
</evidence>
<feature type="domain" description="Glycosyltransferase subfamily 4-like N-terminal" evidence="2">
    <location>
        <begin position="2"/>
        <end position="154"/>
    </location>
</feature>
<dbReference type="Gene3D" id="3.40.50.2000">
    <property type="entry name" value="Glycogen Phosphorylase B"/>
    <property type="match status" value="2"/>
</dbReference>
<dbReference type="Proteomes" id="UP000618943">
    <property type="component" value="Unassembled WGS sequence"/>
</dbReference>
<accession>A0ABS1HCF6</accession>
<reference evidence="3 4" key="1">
    <citation type="submission" date="2020-12" db="EMBL/GenBank/DDBJ databases">
        <title>YIM B01967 draft genome.</title>
        <authorList>
            <person name="Yan X."/>
        </authorList>
    </citation>
    <scope>NUCLEOTIDE SEQUENCE [LARGE SCALE GENOMIC DNA]</scope>
    <source>
        <strain evidence="3 4">YIM B01967</strain>
    </source>
</reference>